<dbReference type="EMBL" id="FQXM01000005">
    <property type="protein sequence ID" value="SHH45661.1"/>
    <property type="molecule type" value="Genomic_DNA"/>
</dbReference>
<dbReference type="PANTHER" id="PTHR23526">
    <property type="entry name" value="INTEGRAL MEMBRANE TRANSPORT PROTEIN-RELATED"/>
    <property type="match status" value="1"/>
</dbReference>
<dbReference type="InterPro" id="IPR011701">
    <property type="entry name" value="MFS"/>
</dbReference>
<feature type="transmembrane region" description="Helical" evidence="2">
    <location>
        <begin position="327"/>
        <end position="347"/>
    </location>
</feature>
<dbReference type="SUPFAM" id="SSF103473">
    <property type="entry name" value="MFS general substrate transporter"/>
    <property type="match status" value="2"/>
</dbReference>
<accession>A0A1M5T4H7</accession>
<keyword evidence="2" id="KW-0812">Transmembrane</keyword>
<feature type="transmembrane region" description="Helical" evidence="2">
    <location>
        <begin position="82"/>
        <end position="104"/>
    </location>
</feature>
<feature type="transmembrane region" description="Helical" evidence="2">
    <location>
        <begin position="229"/>
        <end position="250"/>
    </location>
</feature>
<feature type="transmembrane region" description="Helical" evidence="2">
    <location>
        <begin position="153"/>
        <end position="171"/>
    </location>
</feature>
<feature type="transmembrane region" description="Helical" evidence="2">
    <location>
        <begin position="262"/>
        <end position="279"/>
    </location>
</feature>
<feature type="transmembrane region" description="Helical" evidence="2">
    <location>
        <begin position="110"/>
        <end position="132"/>
    </location>
</feature>
<organism evidence="3 4">
    <name type="scientific">Clostridium grantii DSM 8605</name>
    <dbReference type="NCBI Taxonomy" id="1121316"/>
    <lineage>
        <taxon>Bacteria</taxon>
        <taxon>Bacillati</taxon>
        <taxon>Bacillota</taxon>
        <taxon>Clostridia</taxon>
        <taxon>Eubacteriales</taxon>
        <taxon>Clostridiaceae</taxon>
        <taxon>Clostridium</taxon>
    </lineage>
</organism>
<evidence type="ECO:0000313" key="3">
    <source>
        <dbReference type="EMBL" id="SHH45661.1"/>
    </source>
</evidence>
<evidence type="ECO:0000256" key="1">
    <source>
        <dbReference type="ARBA" id="ARBA00004651"/>
    </source>
</evidence>
<evidence type="ECO:0000256" key="2">
    <source>
        <dbReference type="SAM" id="Phobius"/>
    </source>
</evidence>
<feature type="transmembrane region" description="Helical" evidence="2">
    <location>
        <begin position="177"/>
        <end position="199"/>
    </location>
</feature>
<dbReference type="GO" id="GO:0005886">
    <property type="term" value="C:plasma membrane"/>
    <property type="evidence" value="ECO:0007669"/>
    <property type="project" value="UniProtKB-SubCell"/>
</dbReference>
<keyword evidence="2" id="KW-0472">Membrane</keyword>
<feature type="transmembrane region" description="Helical" evidence="2">
    <location>
        <begin position="354"/>
        <end position="379"/>
    </location>
</feature>
<sequence length="425" mass="49175">MYSIAYKQRSKKLSRFFMQSYASSYFTLQVFNVGSLFITSFVIFLGFSDSQIGFLASIPAIVNSTQVFAPMLYNKLKKRKQIICVLISLKYVMLYSIILIPIIIPKQYQILAFFMTMFLVYTNTMLVTNALTEWNSFFVPTEIQGSYFSNRNLLTNLISMISSVIIGKLLDHYDSQLYGYFIIMMGVLIFAVFEITSLLRIDEYNEDLLEKENLSLKKMVLIPLKDKRYLSYILFCLIFRFACSLTDPYINIYSLKYIKLEYYYLSIIGSITALFKVLLAKRWGKYFDKTGWTKALKFSGIGYAITYIILIFIGSNNTFYLYPIFSILRGVFMIGSNIILFNITLLFSDKDNKMIYWSIQGMIISIFSFVGPNLSGIIVKSISSNKINIFSMQLNGYQLMFFITSVLILGSTLIFTRKKQETSQI</sequence>
<keyword evidence="4" id="KW-1185">Reference proteome</keyword>
<gene>
    <name evidence="3" type="ORF">SAMN02745207_01197</name>
</gene>
<dbReference type="CDD" id="cd06174">
    <property type="entry name" value="MFS"/>
    <property type="match status" value="1"/>
</dbReference>
<evidence type="ECO:0000313" key="4">
    <source>
        <dbReference type="Proteomes" id="UP000184447"/>
    </source>
</evidence>
<reference evidence="3 4" key="1">
    <citation type="submission" date="2016-11" db="EMBL/GenBank/DDBJ databases">
        <authorList>
            <person name="Jaros S."/>
            <person name="Januszkiewicz K."/>
            <person name="Wedrychowicz H."/>
        </authorList>
    </citation>
    <scope>NUCLEOTIDE SEQUENCE [LARGE SCALE GENOMIC DNA]</scope>
    <source>
        <strain evidence="3 4">DSM 8605</strain>
    </source>
</reference>
<protein>
    <submittedName>
        <fullName evidence="3">Major Facilitator Superfamily protein</fullName>
    </submittedName>
</protein>
<dbReference type="PANTHER" id="PTHR23526:SF2">
    <property type="entry name" value="MAJOR FACILITATOR SUPERFAMILY (MFS) PROFILE DOMAIN-CONTAINING PROTEIN"/>
    <property type="match status" value="1"/>
</dbReference>
<feature type="transmembrane region" description="Helical" evidence="2">
    <location>
        <begin position="21"/>
        <end position="46"/>
    </location>
</feature>
<dbReference type="InterPro" id="IPR052528">
    <property type="entry name" value="Sugar_transport-like"/>
</dbReference>
<dbReference type="AlphaFoldDB" id="A0A1M5T4H7"/>
<keyword evidence="2" id="KW-1133">Transmembrane helix</keyword>
<proteinExistence type="predicted"/>
<feature type="transmembrane region" description="Helical" evidence="2">
    <location>
        <begin position="300"/>
        <end position="321"/>
    </location>
</feature>
<dbReference type="RefSeq" id="WP_073337523.1">
    <property type="nucleotide sequence ID" value="NZ_FQXM01000005.1"/>
</dbReference>
<dbReference type="Proteomes" id="UP000184447">
    <property type="component" value="Unassembled WGS sequence"/>
</dbReference>
<dbReference type="STRING" id="1121316.SAMN02745207_01197"/>
<feature type="transmembrane region" description="Helical" evidence="2">
    <location>
        <begin position="52"/>
        <end position="73"/>
    </location>
</feature>
<dbReference type="OrthoDB" id="1714505at2"/>
<dbReference type="Pfam" id="PF07690">
    <property type="entry name" value="MFS_1"/>
    <property type="match status" value="1"/>
</dbReference>
<dbReference type="GO" id="GO:0022857">
    <property type="term" value="F:transmembrane transporter activity"/>
    <property type="evidence" value="ECO:0007669"/>
    <property type="project" value="InterPro"/>
</dbReference>
<comment type="subcellular location">
    <subcellularLocation>
        <location evidence="1">Cell membrane</location>
        <topology evidence="1">Multi-pass membrane protein</topology>
    </subcellularLocation>
</comment>
<feature type="transmembrane region" description="Helical" evidence="2">
    <location>
        <begin position="399"/>
        <end position="416"/>
    </location>
</feature>
<name>A0A1M5T4H7_9CLOT</name>
<dbReference type="InterPro" id="IPR036259">
    <property type="entry name" value="MFS_trans_sf"/>
</dbReference>
<dbReference type="Gene3D" id="1.20.1250.20">
    <property type="entry name" value="MFS general substrate transporter like domains"/>
    <property type="match status" value="2"/>
</dbReference>